<organism evidence="1 2">
    <name type="scientific">Chryseobacterium kwangjuense</name>
    <dbReference type="NCBI Taxonomy" id="267125"/>
    <lineage>
        <taxon>Bacteria</taxon>
        <taxon>Pseudomonadati</taxon>
        <taxon>Bacteroidota</taxon>
        <taxon>Flavobacteriia</taxon>
        <taxon>Flavobacteriales</taxon>
        <taxon>Weeksellaceae</taxon>
        <taxon>Chryseobacterium group</taxon>
        <taxon>Chryseobacterium</taxon>
    </lineage>
</organism>
<name>A0A135W2N0_9FLAO</name>
<dbReference type="OrthoDB" id="1073749at2"/>
<reference evidence="1 2" key="2">
    <citation type="journal article" date="2016" name="Genome Announc.">
        <title>Draft Genome Sequence of a Biocontrol Rhizobacterium, Chryseobacterium kwangjuense Strain KJ1R5, Isolated from Pepper (Capsicum annuum).</title>
        <authorList>
            <person name="Jeong J.J."/>
            <person name="Park H."/>
            <person name="Park B.H."/>
            <person name="Mannaa M."/>
            <person name="Sang M.K."/>
            <person name="Choi I.G."/>
            <person name="Kim K.D."/>
        </authorList>
    </citation>
    <scope>NUCLEOTIDE SEQUENCE [LARGE SCALE GENOMIC DNA]</scope>
    <source>
        <strain evidence="1 2">KJ1R5</strain>
    </source>
</reference>
<reference evidence="2" key="1">
    <citation type="submission" date="2015-12" db="EMBL/GenBank/DDBJ databases">
        <title>Genome sequence of a biocontrol rhizobacterium Chryseobacterium kwangjuense strain KJ1R5 isolated from pepper (Capsicum annuum L.).</title>
        <authorList>
            <person name="Jeong J.-J."/>
            <person name="Park H."/>
            <person name="Mannaa M."/>
            <person name="Sang M.K."/>
            <person name="Choi I.-G."/>
            <person name="Kim K.D."/>
        </authorList>
    </citation>
    <scope>NUCLEOTIDE SEQUENCE [LARGE SCALE GENOMIC DNA]</scope>
    <source>
        <strain evidence="2">KJ1R5</strain>
    </source>
</reference>
<dbReference type="Proteomes" id="UP000070513">
    <property type="component" value="Unassembled WGS sequence"/>
</dbReference>
<dbReference type="RefSeq" id="WP_062653770.1">
    <property type="nucleotide sequence ID" value="NZ_LPUR01000019.1"/>
</dbReference>
<proteinExistence type="predicted"/>
<evidence type="ECO:0000313" key="1">
    <source>
        <dbReference type="EMBL" id="KXH79180.1"/>
    </source>
</evidence>
<sequence>MYFLLYSHNVVVSGKDKAAICDLQHARVMYIPNAFTAVLEKLKTMEVNDVKNSLFQNNPDLLEQYLAKLIDHKMGRYVDDPESFPELDFSYHFPGIIHSAVMEIDFEGYDPIPVITDLDHCGCRHLELRIKTGTSNLSRLQELLDIWEENVVQSIDILWEDGRINEKEAEDLYQMFQKINSVTVCNAPVEKEGTPVRFTNYSLQELERRGFKADKLILDMKYYCESLRYNTTYHQKAAIDYSGNIKNIIFDPNSFGNVNQNRLSDIVNSSEFQRFWTVNADRIEDVKDSPLRHVTYNPFPVYEKDGKYFINHLN</sequence>
<dbReference type="EMBL" id="LPUR01000019">
    <property type="protein sequence ID" value="KXH79180.1"/>
    <property type="molecule type" value="Genomic_DNA"/>
</dbReference>
<dbReference type="CDD" id="cd21109">
    <property type="entry name" value="SPASM"/>
    <property type="match status" value="1"/>
</dbReference>
<protein>
    <submittedName>
        <fullName evidence="1">Uncharacterized protein</fullName>
    </submittedName>
</protein>
<gene>
    <name evidence="1" type="ORF">AU378_21275</name>
</gene>
<accession>A0A135W2N0</accession>
<comment type="caution">
    <text evidence="1">The sequence shown here is derived from an EMBL/GenBank/DDBJ whole genome shotgun (WGS) entry which is preliminary data.</text>
</comment>
<dbReference type="AlphaFoldDB" id="A0A135W2N0"/>
<evidence type="ECO:0000313" key="2">
    <source>
        <dbReference type="Proteomes" id="UP000070513"/>
    </source>
</evidence>